<sequence length="161" mass="18446">ERPPCGTTESMQHILTQCDAPGQEAIWELASELWKLKTGVDLARPTTGQIMACAAIKRGDAGTTRLLRILISESAFLIWRLRCERVIQEKDPASAREIHNRWLRTINNRLGLDRAMTNEGRYGKRAIKKSLVLKTWRKTLKNERNLPKDWIWETEVLVGIG</sequence>
<evidence type="ECO:0000313" key="2">
    <source>
        <dbReference type="Proteomes" id="UP001221757"/>
    </source>
</evidence>
<gene>
    <name evidence="1" type="ORF">B0H17DRAFT_941990</name>
</gene>
<reference evidence="1" key="1">
    <citation type="submission" date="2023-03" db="EMBL/GenBank/DDBJ databases">
        <title>Massive genome expansion in bonnet fungi (Mycena s.s.) driven by repeated elements and novel gene families across ecological guilds.</title>
        <authorList>
            <consortium name="Lawrence Berkeley National Laboratory"/>
            <person name="Harder C.B."/>
            <person name="Miyauchi S."/>
            <person name="Viragh M."/>
            <person name="Kuo A."/>
            <person name="Thoen E."/>
            <person name="Andreopoulos B."/>
            <person name="Lu D."/>
            <person name="Skrede I."/>
            <person name="Drula E."/>
            <person name="Henrissat B."/>
            <person name="Morin E."/>
            <person name="Kohler A."/>
            <person name="Barry K."/>
            <person name="LaButti K."/>
            <person name="Morin E."/>
            <person name="Salamov A."/>
            <person name="Lipzen A."/>
            <person name="Mereny Z."/>
            <person name="Hegedus B."/>
            <person name="Baldrian P."/>
            <person name="Stursova M."/>
            <person name="Weitz H."/>
            <person name="Taylor A."/>
            <person name="Grigoriev I.V."/>
            <person name="Nagy L.G."/>
            <person name="Martin F."/>
            <person name="Kauserud H."/>
        </authorList>
    </citation>
    <scope>NUCLEOTIDE SEQUENCE</scope>
    <source>
        <strain evidence="1">CBHHK067</strain>
    </source>
</reference>
<dbReference type="AlphaFoldDB" id="A0AAD7D898"/>
<organism evidence="1 2">
    <name type="scientific">Mycena rosella</name>
    <name type="common">Pink bonnet</name>
    <name type="synonym">Agaricus rosellus</name>
    <dbReference type="NCBI Taxonomy" id="1033263"/>
    <lineage>
        <taxon>Eukaryota</taxon>
        <taxon>Fungi</taxon>
        <taxon>Dikarya</taxon>
        <taxon>Basidiomycota</taxon>
        <taxon>Agaricomycotina</taxon>
        <taxon>Agaricomycetes</taxon>
        <taxon>Agaricomycetidae</taxon>
        <taxon>Agaricales</taxon>
        <taxon>Marasmiineae</taxon>
        <taxon>Mycenaceae</taxon>
        <taxon>Mycena</taxon>
    </lineage>
</organism>
<keyword evidence="2" id="KW-1185">Reference proteome</keyword>
<accession>A0AAD7D898</accession>
<feature type="non-terminal residue" evidence="1">
    <location>
        <position position="1"/>
    </location>
</feature>
<dbReference type="Proteomes" id="UP001221757">
    <property type="component" value="Unassembled WGS sequence"/>
</dbReference>
<name>A0AAD7D898_MYCRO</name>
<dbReference type="EMBL" id="JARKIE010000109">
    <property type="protein sequence ID" value="KAJ7683356.1"/>
    <property type="molecule type" value="Genomic_DNA"/>
</dbReference>
<protein>
    <submittedName>
        <fullName evidence="1">Uncharacterized protein</fullName>
    </submittedName>
</protein>
<comment type="caution">
    <text evidence="1">The sequence shown here is derived from an EMBL/GenBank/DDBJ whole genome shotgun (WGS) entry which is preliminary data.</text>
</comment>
<proteinExistence type="predicted"/>
<evidence type="ECO:0000313" key="1">
    <source>
        <dbReference type="EMBL" id="KAJ7683356.1"/>
    </source>
</evidence>